<feature type="region of interest" description="Disordered" evidence="1">
    <location>
        <begin position="1"/>
        <end position="212"/>
    </location>
</feature>
<feature type="compositionally biased region" description="Polar residues" evidence="1">
    <location>
        <begin position="92"/>
        <end position="108"/>
    </location>
</feature>
<organism evidence="2 3">
    <name type="scientific">Collybia nuda</name>
    <dbReference type="NCBI Taxonomy" id="64659"/>
    <lineage>
        <taxon>Eukaryota</taxon>
        <taxon>Fungi</taxon>
        <taxon>Dikarya</taxon>
        <taxon>Basidiomycota</taxon>
        <taxon>Agaricomycotina</taxon>
        <taxon>Agaricomycetes</taxon>
        <taxon>Agaricomycetidae</taxon>
        <taxon>Agaricales</taxon>
        <taxon>Tricholomatineae</taxon>
        <taxon>Clitocybaceae</taxon>
        <taxon>Collybia</taxon>
    </lineage>
</organism>
<evidence type="ECO:0000256" key="1">
    <source>
        <dbReference type="SAM" id="MobiDB-lite"/>
    </source>
</evidence>
<accession>A0A9P6CDA5</accession>
<protein>
    <submittedName>
        <fullName evidence="2">Uncharacterized protein</fullName>
    </submittedName>
</protein>
<feature type="compositionally biased region" description="Basic residues" evidence="1">
    <location>
        <begin position="52"/>
        <end position="69"/>
    </location>
</feature>
<gene>
    <name evidence="2" type="ORF">BDZ94DRAFT_1310470</name>
</gene>
<evidence type="ECO:0000313" key="2">
    <source>
        <dbReference type="EMBL" id="KAF9461586.1"/>
    </source>
</evidence>
<comment type="caution">
    <text evidence="2">The sequence shown here is derived from an EMBL/GenBank/DDBJ whole genome shotgun (WGS) entry which is preliminary data.</text>
</comment>
<dbReference type="AlphaFoldDB" id="A0A9P6CDA5"/>
<dbReference type="EMBL" id="MU150282">
    <property type="protein sequence ID" value="KAF9461586.1"/>
    <property type="molecule type" value="Genomic_DNA"/>
</dbReference>
<feature type="compositionally biased region" description="Basic and acidic residues" evidence="1">
    <location>
        <begin position="1"/>
        <end position="10"/>
    </location>
</feature>
<dbReference type="Proteomes" id="UP000807353">
    <property type="component" value="Unassembled WGS sequence"/>
</dbReference>
<name>A0A9P6CDA5_9AGAR</name>
<sequence length="212" mass="23477">MAHKRGDPRGGRPTRYVPRANPRPPPQLTPRQRHITPSRHERRACPEATTPHLRHPSRHQPPHPLRPRPLHQVPPTPSRQQKAGTRRLWVVQRTSGAHQPGRTTSGQHRGTPLRGKPTRYVHRAPPLPLTPKAQAPGPYMTSTHAAPTTSPPAPPSSSKRLAWQVRAAFQTTKTRRGSRGGTVGEGSRTGREPSECKYHPVQGSHTIASPFT</sequence>
<feature type="compositionally biased region" description="Polar residues" evidence="1">
    <location>
        <begin position="203"/>
        <end position="212"/>
    </location>
</feature>
<feature type="compositionally biased region" description="Basic and acidic residues" evidence="1">
    <location>
        <begin position="188"/>
        <end position="198"/>
    </location>
</feature>
<evidence type="ECO:0000313" key="3">
    <source>
        <dbReference type="Proteomes" id="UP000807353"/>
    </source>
</evidence>
<feature type="compositionally biased region" description="Basic residues" evidence="1">
    <location>
        <begin position="31"/>
        <end position="42"/>
    </location>
</feature>
<proteinExistence type="predicted"/>
<reference evidence="2" key="1">
    <citation type="submission" date="2020-11" db="EMBL/GenBank/DDBJ databases">
        <authorList>
            <consortium name="DOE Joint Genome Institute"/>
            <person name="Ahrendt S."/>
            <person name="Riley R."/>
            <person name="Andreopoulos W."/>
            <person name="Labutti K."/>
            <person name="Pangilinan J."/>
            <person name="Ruiz-Duenas F.J."/>
            <person name="Barrasa J.M."/>
            <person name="Sanchez-Garcia M."/>
            <person name="Camarero S."/>
            <person name="Miyauchi S."/>
            <person name="Serrano A."/>
            <person name="Linde D."/>
            <person name="Babiker R."/>
            <person name="Drula E."/>
            <person name="Ayuso-Fernandez I."/>
            <person name="Pacheco R."/>
            <person name="Padilla G."/>
            <person name="Ferreira P."/>
            <person name="Barriuso J."/>
            <person name="Kellner H."/>
            <person name="Castanera R."/>
            <person name="Alfaro M."/>
            <person name="Ramirez L."/>
            <person name="Pisabarro A.G."/>
            <person name="Kuo A."/>
            <person name="Tritt A."/>
            <person name="Lipzen A."/>
            <person name="He G."/>
            <person name="Yan M."/>
            <person name="Ng V."/>
            <person name="Cullen D."/>
            <person name="Martin F."/>
            <person name="Rosso M.-N."/>
            <person name="Henrissat B."/>
            <person name="Hibbett D."/>
            <person name="Martinez A.T."/>
            <person name="Grigoriev I.V."/>
        </authorList>
    </citation>
    <scope>NUCLEOTIDE SEQUENCE</scope>
    <source>
        <strain evidence="2">CBS 247.69</strain>
    </source>
</reference>
<keyword evidence="3" id="KW-1185">Reference proteome</keyword>